<evidence type="ECO:0000256" key="1">
    <source>
        <dbReference type="ARBA" id="ARBA00006395"/>
    </source>
</evidence>
<dbReference type="Proteomes" id="UP000717515">
    <property type="component" value="Unassembled WGS sequence"/>
</dbReference>
<organism evidence="5 6">
    <name type="scientific">Mortierella alpina</name>
    <name type="common">Oleaginous fungus</name>
    <name type="synonym">Mortierella renispora</name>
    <dbReference type="NCBI Taxonomy" id="64518"/>
    <lineage>
        <taxon>Eukaryota</taxon>
        <taxon>Fungi</taxon>
        <taxon>Fungi incertae sedis</taxon>
        <taxon>Mucoromycota</taxon>
        <taxon>Mortierellomycotina</taxon>
        <taxon>Mortierellomycetes</taxon>
        <taxon>Mortierellales</taxon>
        <taxon>Mortierellaceae</taxon>
        <taxon>Mortierella</taxon>
    </lineage>
</organism>
<dbReference type="EMBL" id="JAIFTL010000035">
    <property type="protein sequence ID" value="KAG9325644.1"/>
    <property type="molecule type" value="Genomic_DNA"/>
</dbReference>
<gene>
    <name evidence="5" type="ORF">KVV02_001128</name>
</gene>
<accession>A0A9P8D0C7</accession>
<feature type="compositionally biased region" description="Basic and acidic residues" evidence="3">
    <location>
        <begin position="449"/>
        <end position="469"/>
    </location>
</feature>
<feature type="region of interest" description="Disordered" evidence="3">
    <location>
        <begin position="381"/>
        <end position="505"/>
    </location>
</feature>
<dbReference type="Gene3D" id="2.40.50.770">
    <property type="entry name" value="RecQ-mediated genome instability protein Rmi1, C-terminal domain"/>
    <property type="match status" value="1"/>
</dbReference>
<feature type="region of interest" description="Disordered" evidence="3">
    <location>
        <begin position="220"/>
        <end position="239"/>
    </location>
</feature>
<feature type="compositionally biased region" description="Basic and acidic residues" evidence="3">
    <location>
        <begin position="556"/>
        <end position="565"/>
    </location>
</feature>
<evidence type="ECO:0000256" key="3">
    <source>
        <dbReference type="SAM" id="MobiDB-lite"/>
    </source>
</evidence>
<evidence type="ECO:0000313" key="5">
    <source>
        <dbReference type="EMBL" id="KAG9325644.1"/>
    </source>
</evidence>
<dbReference type="InterPro" id="IPR013894">
    <property type="entry name" value="RMI1_OB"/>
</dbReference>
<feature type="region of interest" description="Disordered" evidence="3">
    <location>
        <begin position="699"/>
        <end position="720"/>
    </location>
</feature>
<dbReference type="PANTHER" id="PTHR14790">
    <property type="entry name" value="RECQ-MEDIATED GENOME INSTABILITY PROTEIN 1 RMI1"/>
    <property type="match status" value="1"/>
</dbReference>
<feature type="compositionally biased region" description="Low complexity" evidence="3">
    <location>
        <begin position="480"/>
        <end position="490"/>
    </location>
</feature>
<feature type="region of interest" description="Disordered" evidence="3">
    <location>
        <begin position="311"/>
        <end position="349"/>
    </location>
</feature>
<dbReference type="Pfam" id="PF08585">
    <property type="entry name" value="RMI1_N_C"/>
    <property type="match status" value="1"/>
</dbReference>
<dbReference type="PANTHER" id="PTHR14790:SF15">
    <property type="entry name" value="RECQ-MEDIATED GENOME INSTABILITY PROTEIN 1"/>
    <property type="match status" value="1"/>
</dbReference>
<dbReference type="GO" id="GO:0016604">
    <property type="term" value="C:nuclear body"/>
    <property type="evidence" value="ECO:0007669"/>
    <property type="project" value="TreeGrafter"/>
</dbReference>
<evidence type="ECO:0000259" key="4">
    <source>
        <dbReference type="Pfam" id="PF08585"/>
    </source>
</evidence>
<name>A0A9P8D0C7_MORAP</name>
<evidence type="ECO:0000256" key="2">
    <source>
        <dbReference type="ARBA" id="ARBA00018987"/>
    </source>
</evidence>
<dbReference type="GO" id="GO:0000724">
    <property type="term" value="P:double-strand break repair via homologous recombination"/>
    <property type="evidence" value="ECO:0007669"/>
    <property type="project" value="TreeGrafter"/>
</dbReference>
<feature type="compositionally biased region" description="Low complexity" evidence="3">
    <location>
        <begin position="226"/>
        <end position="239"/>
    </location>
</feature>
<feature type="region of interest" description="Disordered" evidence="3">
    <location>
        <begin position="537"/>
        <end position="602"/>
    </location>
</feature>
<feature type="compositionally biased region" description="Basic and acidic residues" evidence="3">
    <location>
        <begin position="573"/>
        <end position="591"/>
    </location>
</feature>
<protein>
    <recommendedName>
        <fullName evidence="2">RecQ-mediated genome instability protein 1</fullName>
    </recommendedName>
</protein>
<reference evidence="5" key="1">
    <citation type="submission" date="2021-07" db="EMBL/GenBank/DDBJ databases">
        <title>Draft genome of Mortierella alpina, strain LL118, isolated from an aspen leaf litter sample.</title>
        <authorList>
            <person name="Yang S."/>
            <person name="Vinatzer B.A."/>
        </authorList>
    </citation>
    <scope>NUCLEOTIDE SEQUENCE</scope>
    <source>
        <strain evidence="5">LL118</strain>
    </source>
</reference>
<evidence type="ECO:0000313" key="6">
    <source>
        <dbReference type="Proteomes" id="UP000717515"/>
    </source>
</evidence>
<proteinExistence type="inferred from homology"/>
<feature type="compositionally biased region" description="Acidic residues" evidence="3">
    <location>
        <begin position="699"/>
        <end position="709"/>
    </location>
</feature>
<dbReference type="AlphaFoldDB" id="A0A9P8D0C7"/>
<dbReference type="GO" id="GO:0000712">
    <property type="term" value="P:resolution of meiotic recombination intermediates"/>
    <property type="evidence" value="ECO:0007669"/>
    <property type="project" value="TreeGrafter"/>
</dbReference>
<feature type="compositionally biased region" description="Basic and acidic residues" evidence="3">
    <location>
        <begin position="331"/>
        <end position="349"/>
    </location>
</feature>
<comment type="caution">
    <text evidence="5">The sequence shown here is derived from an EMBL/GenBank/DDBJ whole genome shotgun (WGS) entry which is preliminary data.</text>
</comment>
<dbReference type="GO" id="GO:0031422">
    <property type="term" value="C:RecQ family helicase-topoisomerase III complex"/>
    <property type="evidence" value="ECO:0007669"/>
    <property type="project" value="TreeGrafter"/>
</dbReference>
<feature type="compositionally biased region" description="Basic and acidic residues" evidence="3">
    <location>
        <begin position="383"/>
        <end position="395"/>
    </location>
</feature>
<feature type="domain" description="RecQ mediated genome instability protein 1 OB-fold" evidence="4">
    <location>
        <begin position="70"/>
        <end position="205"/>
    </location>
</feature>
<comment type="similarity">
    <text evidence="1">Belongs to the RMI1 family.</text>
</comment>
<sequence length="946" mass="104886">MANDDLLVRNAIQRLGVNASIEWTRQCITFHRTLHAANSTTASESDIAQFVWDMYLLADFRILDPKPMLPSSIATPHKQRLFKDVGGEGGAGGGGVVLQILEIQDIGISSLKMLEACEAVGVAGDQRGGFLVEKTLPRGMISLEVTDGVRKMNAILMEAIAGIAMEMKLGAKLRVRDAEVRHGVLQLFRSNTTLLGGEVASMNKHPRRLTIMNQMKKRLGLPLDPMPTTSSDSSPASETQVIARPTLHNTAPSSGTNSGLNINNNTTSGASFNSGWSNPQAAVISLDAVPAITTLPNPQQLRNPFIAPKESEARPKLSHSRSPPPPPLRPKSNEHKEEMDAYRQMQRDQEPQWDLMQDFELDDIGLDSHADWEVMSQLSIDGSNKHKEKTIERDSPPLIATKSPAKRGLLTRRTTSLRSPHSQHQKSQQQLLERSRGGSWEVETNPFLDDGRTQKRSRSIETTDGERPRRGIAGSDYFDLSRGSSPLRGSPRAHSKKRPLPSSPLKAKAQLKLDLETNHDFDFQVDDAHTADTRFESGLDEDYGLPPPPPNFDHGSTGHDDESHKNTTGWEYGRGKEVGKKRRVSPERESTDQDLYSNRRRSRSFSKSHWIEEDIKLEVKFEKDIKSYNDTLGVQNLETALKTEKGATSPQRFGQDQIDDISSRVRPVSPELLNPKIKAEPLTSKEGHGAFNSAVIDLSSDEDGQDDDGGATTTAASQDRDIRGLDIHPIKIKADPGHSAFLSRTKLPIASVPTPLERRSMSRSNSVQSVGQATEPLAYVKKEETLLEFDFEDGDDFGGLVERTRLIPEVELDHVKSHVLNKEEVKARARVHKLGKFSLTTQAVSIPILLLPAKTAKGYGLTPDESPIITILEAVLEQSVVETFTELSLSEFRDLLRFKHEDKVREAVAKLRTRLGKADTVECQFRGMRSGIAVIRDLKILTEKRH</sequence>
<dbReference type="InterPro" id="IPR042470">
    <property type="entry name" value="RMI1_N_C_sf"/>
</dbReference>